<evidence type="ECO:0000256" key="3">
    <source>
        <dbReference type="ARBA" id="ARBA00022490"/>
    </source>
</evidence>
<evidence type="ECO:0000313" key="10">
    <source>
        <dbReference type="EMBL" id="XDI06711.1"/>
    </source>
</evidence>
<comment type="subunit">
    <text evidence="2">Homodimer.</text>
</comment>
<dbReference type="InterPro" id="IPR005025">
    <property type="entry name" value="FMN_Rdtase-like_dom"/>
</dbReference>
<evidence type="ECO:0000256" key="6">
    <source>
        <dbReference type="ARBA" id="ARBA00022857"/>
    </source>
</evidence>
<accession>A0AB39BKT2</accession>
<keyword evidence="8" id="KW-0520">NAD</keyword>
<feature type="domain" description="NADPH-dependent FMN reductase-like" evidence="9">
    <location>
        <begin position="2"/>
        <end position="146"/>
    </location>
</feature>
<dbReference type="EMBL" id="CP162511">
    <property type="protein sequence ID" value="XDI06711.1"/>
    <property type="molecule type" value="Genomic_DNA"/>
</dbReference>
<organism evidence="10">
    <name type="scientific">Herbiconiux sp. A18JL235</name>
    <dbReference type="NCBI Taxonomy" id="3152363"/>
    <lineage>
        <taxon>Bacteria</taxon>
        <taxon>Bacillati</taxon>
        <taxon>Actinomycetota</taxon>
        <taxon>Actinomycetes</taxon>
        <taxon>Micrococcales</taxon>
        <taxon>Microbacteriaceae</taxon>
        <taxon>Herbiconiux</taxon>
    </lineage>
</organism>
<protein>
    <submittedName>
        <fullName evidence="10">NADPH-dependent FMN reductase</fullName>
        <ecNumber evidence="10">1.-.-.-</ecNumber>
    </submittedName>
</protein>
<dbReference type="InterPro" id="IPR029039">
    <property type="entry name" value="Flavoprotein-like_sf"/>
</dbReference>
<evidence type="ECO:0000256" key="1">
    <source>
        <dbReference type="ARBA" id="ARBA00004496"/>
    </source>
</evidence>
<dbReference type="Gene3D" id="3.40.50.360">
    <property type="match status" value="1"/>
</dbReference>
<keyword evidence="4" id="KW-0285">Flavoprotein</keyword>
<keyword evidence="7 10" id="KW-0560">Oxidoreductase</keyword>
<dbReference type="PANTHER" id="PTHR30543">
    <property type="entry name" value="CHROMATE REDUCTASE"/>
    <property type="match status" value="1"/>
</dbReference>
<sequence length="206" mass="22323">MTKIGIILGSTRPGRNGEAVAKWVLEIAQRRSDAQFELVDLADYPLPHLDEPGSAAWGVYQNDHTKAWSARIDEFDGFVFVTPEYNHSTSGVLKNALDYLYKEWNNKAAAFVSYGGVGGARAVEHLRLIASELQLATVRAQVAISLITEFENFSVFTPGEHLLPQVDTMLDQLVAWSKALEPLHAPAATAASAASVVEEASAEVAA</sequence>
<comment type="subcellular location">
    <subcellularLocation>
        <location evidence="1">Cytoplasm</location>
    </subcellularLocation>
</comment>
<dbReference type="Pfam" id="PF03358">
    <property type="entry name" value="FMN_red"/>
    <property type="match status" value="1"/>
</dbReference>
<evidence type="ECO:0000256" key="2">
    <source>
        <dbReference type="ARBA" id="ARBA00011738"/>
    </source>
</evidence>
<evidence type="ECO:0000256" key="8">
    <source>
        <dbReference type="ARBA" id="ARBA00023027"/>
    </source>
</evidence>
<keyword evidence="5" id="KW-0288">FMN</keyword>
<dbReference type="SUPFAM" id="SSF52218">
    <property type="entry name" value="Flavoproteins"/>
    <property type="match status" value="1"/>
</dbReference>
<gene>
    <name evidence="10" type="ORF">ABFY20_06300</name>
</gene>
<dbReference type="AlphaFoldDB" id="A0AB39BKT2"/>
<dbReference type="PANTHER" id="PTHR30543:SF21">
    <property type="entry name" value="NAD(P)H-DEPENDENT FMN REDUCTASE LOT6"/>
    <property type="match status" value="1"/>
</dbReference>
<keyword evidence="3" id="KW-0963">Cytoplasm</keyword>
<dbReference type="InterPro" id="IPR050712">
    <property type="entry name" value="NAD(P)H-dep_reductase"/>
</dbReference>
<name>A0AB39BKT2_9MICO</name>
<proteinExistence type="predicted"/>
<keyword evidence="6" id="KW-0521">NADP</keyword>
<dbReference type="FunFam" id="3.40.50.360:FF:000052">
    <property type="entry name" value="NAD(P)H-dependent FMN reductase LOT6"/>
    <property type="match status" value="1"/>
</dbReference>
<evidence type="ECO:0000256" key="5">
    <source>
        <dbReference type="ARBA" id="ARBA00022643"/>
    </source>
</evidence>
<reference evidence="10" key="1">
    <citation type="submission" date="2024-05" db="EMBL/GenBank/DDBJ databases">
        <title>Herbiconiux sp. A18JL235.</title>
        <authorList>
            <person name="Zhang G."/>
        </authorList>
    </citation>
    <scope>NUCLEOTIDE SEQUENCE</scope>
    <source>
        <strain evidence="10">A18JL235</strain>
    </source>
</reference>
<evidence type="ECO:0000256" key="7">
    <source>
        <dbReference type="ARBA" id="ARBA00023002"/>
    </source>
</evidence>
<dbReference type="GO" id="GO:0010181">
    <property type="term" value="F:FMN binding"/>
    <property type="evidence" value="ECO:0007669"/>
    <property type="project" value="TreeGrafter"/>
</dbReference>
<evidence type="ECO:0000259" key="9">
    <source>
        <dbReference type="Pfam" id="PF03358"/>
    </source>
</evidence>
<dbReference type="GO" id="GO:0016491">
    <property type="term" value="F:oxidoreductase activity"/>
    <property type="evidence" value="ECO:0007669"/>
    <property type="project" value="UniProtKB-KW"/>
</dbReference>
<evidence type="ECO:0000256" key="4">
    <source>
        <dbReference type="ARBA" id="ARBA00022630"/>
    </source>
</evidence>
<dbReference type="EC" id="1.-.-.-" evidence="10"/>
<dbReference type="GO" id="GO:0005829">
    <property type="term" value="C:cytosol"/>
    <property type="evidence" value="ECO:0007669"/>
    <property type="project" value="TreeGrafter"/>
</dbReference>
<dbReference type="RefSeq" id="WP_368499090.1">
    <property type="nucleotide sequence ID" value="NZ_CP162511.1"/>
</dbReference>